<dbReference type="SMART" id="SM00409">
    <property type="entry name" value="IG"/>
    <property type="match status" value="2"/>
</dbReference>
<gene>
    <name evidence="4" type="ORF">JOB18_037760</name>
</gene>
<keyword evidence="2" id="KW-0812">Transmembrane</keyword>
<evidence type="ECO:0000259" key="3">
    <source>
        <dbReference type="PROSITE" id="PS50835"/>
    </source>
</evidence>
<dbReference type="PROSITE" id="PS50835">
    <property type="entry name" value="IG_LIKE"/>
    <property type="match status" value="2"/>
</dbReference>
<comment type="caution">
    <text evidence="4">The sequence shown here is derived from an EMBL/GenBank/DDBJ whole genome shotgun (WGS) entry which is preliminary data.</text>
</comment>
<keyword evidence="5" id="KW-1185">Reference proteome</keyword>
<dbReference type="EMBL" id="JAGKHQ010000012">
    <property type="protein sequence ID" value="KAG7503395.1"/>
    <property type="molecule type" value="Genomic_DNA"/>
</dbReference>
<dbReference type="GO" id="GO:0002768">
    <property type="term" value="P:immune response-regulating cell surface receptor signaling pathway"/>
    <property type="evidence" value="ECO:0007669"/>
    <property type="project" value="InterPro"/>
</dbReference>
<feature type="domain" description="Ig-like" evidence="3">
    <location>
        <begin position="12"/>
        <end position="101"/>
    </location>
</feature>
<dbReference type="PANTHER" id="PTHR37996">
    <property type="entry name" value="B- AND T-LYMPHOCYTE ATTENUATOR"/>
    <property type="match status" value="1"/>
</dbReference>
<keyword evidence="2" id="KW-1133">Transmembrane helix</keyword>
<accession>A0AAV6RE33</accession>
<dbReference type="InterPro" id="IPR007110">
    <property type="entry name" value="Ig-like_dom"/>
</dbReference>
<feature type="domain" description="Ig-like" evidence="3">
    <location>
        <begin position="107"/>
        <end position="214"/>
    </location>
</feature>
<evidence type="ECO:0000256" key="2">
    <source>
        <dbReference type="SAM" id="Phobius"/>
    </source>
</evidence>
<keyword evidence="2" id="KW-0472">Membrane</keyword>
<dbReference type="InterPro" id="IPR039257">
    <property type="entry name" value="BTLA"/>
</dbReference>
<dbReference type="GO" id="GO:0038023">
    <property type="term" value="F:signaling receptor activity"/>
    <property type="evidence" value="ECO:0007669"/>
    <property type="project" value="InterPro"/>
</dbReference>
<evidence type="ECO:0000256" key="1">
    <source>
        <dbReference type="SAM" id="MobiDB-lite"/>
    </source>
</evidence>
<dbReference type="GO" id="GO:0005886">
    <property type="term" value="C:plasma membrane"/>
    <property type="evidence" value="ECO:0007669"/>
    <property type="project" value="InterPro"/>
</dbReference>
<organism evidence="4 5">
    <name type="scientific">Solea senegalensis</name>
    <name type="common">Senegalese sole</name>
    <dbReference type="NCBI Taxonomy" id="28829"/>
    <lineage>
        <taxon>Eukaryota</taxon>
        <taxon>Metazoa</taxon>
        <taxon>Chordata</taxon>
        <taxon>Craniata</taxon>
        <taxon>Vertebrata</taxon>
        <taxon>Euteleostomi</taxon>
        <taxon>Actinopterygii</taxon>
        <taxon>Neopterygii</taxon>
        <taxon>Teleostei</taxon>
        <taxon>Neoteleostei</taxon>
        <taxon>Acanthomorphata</taxon>
        <taxon>Carangaria</taxon>
        <taxon>Pleuronectiformes</taxon>
        <taxon>Pleuronectoidei</taxon>
        <taxon>Soleidae</taxon>
        <taxon>Solea</taxon>
    </lineage>
</organism>
<evidence type="ECO:0000313" key="4">
    <source>
        <dbReference type="EMBL" id="KAG7503395.1"/>
    </source>
</evidence>
<evidence type="ECO:0000313" key="5">
    <source>
        <dbReference type="Proteomes" id="UP000693946"/>
    </source>
</evidence>
<dbReference type="AlphaFoldDB" id="A0AAV6RE33"/>
<dbReference type="PANTHER" id="PTHR37996:SF1">
    <property type="entry name" value="B- AND T-LYMPHOCYTE ATTENUATOR"/>
    <property type="match status" value="1"/>
</dbReference>
<dbReference type="Proteomes" id="UP000693946">
    <property type="component" value="Linkage Group LG2"/>
</dbReference>
<reference evidence="4 5" key="1">
    <citation type="journal article" date="2021" name="Sci. Rep.">
        <title>Chromosome anchoring in Senegalese sole (Solea senegalensis) reveals sex-associated markers and genome rearrangements in flatfish.</title>
        <authorList>
            <person name="Guerrero-Cozar I."/>
            <person name="Gomez-Garrido J."/>
            <person name="Berbel C."/>
            <person name="Martinez-Blanch J.F."/>
            <person name="Alioto T."/>
            <person name="Claros M.G."/>
            <person name="Gagnaire P.A."/>
            <person name="Manchado M."/>
        </authorList>
    </citation>
    <scope>NUCLEOTIDE SEQUENCE [LARGE SCALE GENOMIC DNA]</scope>
    <source>
        <strain evidence="4">Sse05_10M</strain>
    </source>
</reference>
<sequence length="340" mass="37591">MVPRCRREVVIPRQSVTVSCPVVHCGKSLKIIWCKLSNTGRCQQIGNTENVKIWQRTCHKDRLLSYLTFKQISVCDGGLYRCEIRGLANGESHISNYINISVPGVFPRCEVATMVQRGTTVVTIPQQSVTVSCPVVHCGKSLIVTWCKLSNTGRCQQIGNTENVEIQQDSHLKDKLISNLTFKQISAGDDGLYRCELHGLANGESRVSHHINISVSAASLSQAVDESASWHPYFYICGGVAVLVFTLTALTLQQFYRRKQPTYKPTKKQDKYILNDICSPSAAQTPPPLITDGKQPLESTANEHPESAVINHAQSEISASKQHVATEQDKDPQYAAIIVS</sequence>
<dbReference type="InterPro" id="IPR003599">
    <property type="entry name" value="Ig_sub"/>
</dbReference>
<feature type="region of interest" description="Disordered" evidence="1">
    <location>
        <begin position="283"/>
        <end position="306"/>
    </location>
</feature>
<name>A0AAV6RE33_SOLSE</name>
<proteinExistence type="predicted"/>
<feature type="transmembrane region" description="Helical" evidence="2">
    <location>
        <begin position="233"/>
        <end position="252"/>
    </location>
</feature>
<protein>
    <submittedName>
        <fullName evidence="4">B-and T-lymphocyte attenuator-like</fullName>
    </submittedName>
</protein>